<feature type="chain" id="PRO_5041313336" evidence="1">
    <location>
        <begin position="19"/>
        <end position="130"/>
    </location>
</feature>
<dbReference type="InterPro" id="IPR036682">
    <property type="entry name" value="OS_D_A10/PebIII_sf"/>
</dbReference>
<dbReference type="Pfam" id="PF03392">
    <property type="entry name" value="OS-D"/>
    <property type="match status" value="1"/>
</dbReference>
<dbReference type="PANTHER" id="PTHR11257">
    <property type="entry name" value="CHEMOSENSORY PROTEIN-RELATED"/>
    <property type="match status" value="1"/>
</dbReference>
<evidence type="ECO:0000313" key="2">
    <source>
        <dbReference type="EMBL" id="WIW78356.1"/>
    </source>
</evidence>
<sequence>MVTKSIVLVCCFLASVLAVEKYTDKYDKINIQEILENKRLLIAYANCLLDKGKCSPEGKELKDHIQDALETGCEKCTEAQINGSTTIIDHLIKNERGIWKELTDKYDPKGIWRKKYEDRAREKGIVIPED</sequence>
<dbReference type="EMBL" id="OQ236511">
    <property type="protein sequence ID" value="WIW78356.1"/>
    <property type="molecule type" value="mRNA"/>
</dbReference>
<dbReference type="Gene3D" id="1.10.2080.10">
    <property type="entry name" value="Insect odorant-binding protein A10/Ejaculatory bulb-specific protein 3"/>
    <property type="match status" value="1"/>
</dbReference>
<name>A0AA49FRB7_HELCH</name>
<dbReference type="PANTHER" id="PTHR11257:SF12">
    <property type="entry name" value="EJACULATORY BULB-SPECIFIC PROTEIN 3-RELATED"/>
    <property type="match status" value="1"/>
</dbReference>
<gene>
    <name evidence="2" type="primary">CSP23</name>
</gene>
<organism evidence="2">
    <name type="scientific">Heliconius charithonia</name>
    <name type="common">Zebra longwing butterfly</name>
    <dbReference type="NCBI Taxonomy" id="33434"/>
    <lineage>
        <taxon>Eukaryota</taxon>
        <taxon>Metazoa</taxon>
        <taxon>Ecdysozoa</taxon>
        <taxon>Arthropoda</taxon>
        <taxon>Hexapoda</taxon>
        <taxon>Insecta</taxon>
        <taxon>Pterygota</taxon>
        <taxon>Neoptera</taxon>
        <taxon>Endopterygota</taxon>
        <taxon>Lepidoptera</taxon>
        <taxon>Glossata</taxon>
        <taxon>Ditrysia</taxon>
        <taxon>Papilionoidea</taxon>
        <taxon>Nymphalidae</taxon>
        <taxon>Heliconiinae</taxon>
        <taxon>Heliconiini</taxon>
        <taxon>Heliconius</taxon>
    </lineage>
</organism>
<proteinExistence type="evidence at transcript level"/>
<evidence type="ECO:0000256" key="1">
    <source>
        <dbReference type="SAM" id="SignalP"/>
    </source>
</evidence>
<feature type="signal peptide" evidence="1">
    <location>
        <begin position="1"/>
        <end position="18"/>
    </location>
</feature>
<dbReference type="SUPFAM" id="SSF100910">
    <property type="entry name" value="Chemosensory protein Csp2"/>
    <property type="match status" value="1"/>
</dbReference>
<dbReference type="InterPro" id="IPR005055">
    <property type="entry name" value="A10/PebIII"/>
</dbReference>
<keyword evidence="1" id="KW-0732">Signal</keyword>
<dbReference type="AlphaFoldDB" id="A0AA49FRB7"/>
<reference evidence="2" key="2">
    <citation type="submission" date="2023-01" db="EMBL/GenBank/DDBJ databases">
        <authorList>
            <person name="Briscoe A.D."/>
        </authorList>
    </citation>
    <scope>NUCLEOTIDE SEQUENCE</scope>
</reference>
<reference evidence="2" key="1">
    <citation type="journal article" date="2023" name="Proc. Natl. Acad. Sci. U.S.A.">
        <title>Sex-linked gene traffic underlies the acquisition of sexually dimorphic UV color vision in Heliconius butterflies.</title>
        <authorList>
            <person name="Chakraborty M."/>
            <person name="Lara A.G."/>
            <person name="Dang A."/>
            <person name="McCulloch K.J."/>
            <person name="Rainbow D."/>
            <person name="Carter D."/>
            <person name="Ngo L.T."/>
            <person name="Solares E."/>
            <person name="Said I."/>
            <person name="Corbett-Detig R.B."/>
            <person name="Gilbert L.E."/>
            <person name="Emerson J.J."/>
            <person name="Briscoe A.D."/>
        </authorList>
    </citation>
    <scope>NUCLEOTIDE SEQUENCE</scope>
</reference>
<accession>A0AA49FRB7</accession>
<protein>
    <submittedName>
        <fullName evidence="2">Chemosensory protein 23</fullName>
    </submittedName>
</protein>